<dbReference type="Proteomes" id="UP001634393">
    <property type="component" value="Unassembled WGS sequence"/>
</dbReference>
<comment type="caution">
    <text evidence="3">The sequence shown here is derived from an EMBL/GenBank/DDBJ whole genome shotgun (WGS) entry which is preliminary data.</text>
</comment>
<evidence type="ECO:0000313" key="3">
    <source>
        <dbReference type="EMBL" id="KAL3851213.1"/>
    </source>
</evidence>
<dbReference type="EMBL" id="JBJXBP010000001">
    <property type="protein sequence ID" value="KAL3851213.1"/>
    <property type="molecule type" value="Genomic_DNA"/>
</dbReference>
<dbReference type="InterPro" id="IPR043424">
    <property type="entry name" value="BLT-like"/>
</dbReference>
<dbReference type="PANTHER" id="PTHR31071:SF2">
    <property type="entry name" value="ACTIN CYTOSKELETON-REGULATORY COMPLEX PAN-LIKE PROTEIN"/>
    <property type="match status" value="1"/>
</dbReference>
<protein>
    <submittedName>
        <fullName evidence="3">Uncharacterized protein</fullName>
    </submittedName>
</protein>
<name>A0ABD3URT2_9LAMI</name>
<evidence type="ECO:0000313" key="4">
    <source>
        <dbReference type="Proteomes" id="UP001634393"/>
    </source>
</evidence>
<feature type="region of interest" description="Disordered" evidence="2">
    <location>
        <begin position="425"/>
        <end position="446"/>
    </location>
</feature>
<sequence>MKITEERTIPQPLHQSDLPKKPPRRKTRASVAGIRLKKDSGAPSLKKSSRPETPLLRWKFNDKNNSIEEEVNSSQLKAVVSSRKLAADLWRLHSPESQTGDGGGQRPADVHVGGPIHVHHDVVHSPHSVSGPRNGHLYKFGPSFQIPDSAVEGATKWDPVARITSQELKQIYSQPKFLNQQSVISALEKELDEARARINELESDRKLSKKNLEQFLRKLSEERAEWRRREHEKIRAIIDDMKLDLNREKKNRQRLEIVNSKLINELTDAKSSVKRYAQEYEKERKARVLIEEVCDELAKEIGEDKAEVEALKRELIKLQEEVEEERKMLQVAEVWREERVQVKLVDAKVMLEEKYSQLNMLIEEIESFFMNSSSKTFDLEEVKKAQFLKQVAASINMQDVRDLSYEPPNSDDIYSIFEDINFGGSNEREVSPEVKKPNKDSGHRHSNVYIDKSGELEDDASEWETVSHLEDQGSSYSPEGSDKNFQVRGVSRSGDEETHIMEISEVGSDKKHEAKRVSSVSRLWKTSNGENCKMVSVEGINGRLSNGRLSNGAITMSPNRPQDLGGQWNSPDLKNPHINRGAKGCIEWPRGTVKSSLKARLLEARMENQKIQLRQVLKHKI</sequence>
<accession>A0ABD3URT2</accession>
<evidence type="ECO:0000256" key="2">
    <source>
        <dbReference type="SAM" id="MobiDB-lite"/>
    </source>
</evidence>
<evidence type="ECO:0000256" key="1">
    <source>
        <dbReference type="SAM" id="Coils"/>
    </source>
</evidence>
<proteinExistence type="predicted"/>
<feature type="region of interest" description="Disordered" evidence="2">
    <location>
        <begin position="1"/>
        <end position="53"/>
    </location>
</feature>
<organism evidence="3 4">
    <name type="scientific">Penstemon smallii</name>
    <dbReference type="NCBI Taxonomy" id="265156"/>
    <lineage>
        <taxon>Eukaryota</taxon>
        <taxon>Viridiplantae</taxon>
        <taxon>Streptophyta</taxon>
        <taxon>Embryophyta</taxon>
        <taxon>Tracheophyta</taxon>
        <taxon>Spermatophyta</taxon>
        <taxon>Magnoliopsida</taxon>
        <taxon>eudicotyledons</taxon>
        <taxon>Gunneridae</taxon>
        <taxon>Pentapetalae</taxon>
        <taxon>asterids</taxon>
        <taxon>lamiids</taxon>
        <taxon>Lamiales</taxon>
        <taxon>Plantaginaceae</taxon>
        <taxon>Cheloneae</taxon>
        <taxon>Penstemon</taxon>
    </lineage>
</organism>
<dbReference type="AlphaFoldDB" id="A0ABD3URT2"/>
<dbReference type="PANTHER" id="PTHR31071">
    <property type="entry name" value="GB|AAF24581.1"/>
    <property type="match status" value="1"/>
</dbReference>
<reference evidence="3 4" key="1">
    <citation type="submission" date="2024-12" db="EMBL/GenBank/DDBJ databases">
        <title>The unique morphological basis and parallel evolutionary history of personate flowers in Penstemon.</title>
        <authorList>
            <person name="Depatie T.H."/>
            <person name="Wessinger C.A."/>
        </authorList>
    </citation>
    <scope>NUCLEOTIDE SEQUENCE [LARGE SCALE GENOMIC DNA]</scope>
    <source>
        <strain evidence="3">WTNN_2</strain>
        <tissue evidence="3">Leaf</tissue>
    </source>
</reference>
<keyword evidence="4" id="KW-1185">Reference proteome</keyword>
<feature type="region of interest" description="Disordered" evidence="2">
    <location>
        <begin position="460"/>
        <end position="497"/>
    </location>
</feature>
<gene>
    <name evidence="3" type="ORF">ACJIZ3_013095</name>
</gene>
<keyword evidence="1" id="KW-0175">Coiled coil</keyword>
<feature type="coiled-coil region" evidence="1">
    <location>
        <begin position="177"/>
        <end position="332"/>
    </location>
</feature>
<feature type="compositionally biased region" description="Basic and acidic residues" evidence="2">
    <location>
        <begin position="426"/>
        <end position="443"/>
    </location>
</feature>